<gene>
    <name evidence="4" type="primary">Necator_chrI.g1269</name>
    <name evidence="4" type="ORF">RB195_005143</name>
</gene>
<feature type="domain" description="C2H2-type" evidence="3">
    <location>
        <begin position="193"/>
        <end position="221"/>
    </location>
</feature>
<dbReference type="InterPro" id="IPR053360">
    <property type="entry name" value="Zinc_finger_domain"/>
</dbReference>
<evidence type="ECO:0000259" key="3">
    <source>
        <dbReference type="PROSITE" id="PS50157"/>
    </source>
</evidence>
<dbReference type="PROSITE" id="PS50157">
    <property type="entry name" value="ZINC_FINGER_C2H2_2"/>
    <property type="match status" value="1"/>
</dbReference>
<keyword evidence="1" id="KW-0862">Zinc</keyword>
<dbReference type="Proteomes" id="UP001303046">
    <property type="component" value="Unassembled WGS sequence"/>
</dbReference>
<dbReference type="EMBL" id="JAVFWL010000001">
    <property type="protein sequence ID" value="KAK6727254.1"/>
    <property type="molecule type" value="Genomic_DNA"/>
</dbReference>
<evidence type="ECO:0000313" key="4">
    <source>
        <dbReference type="EMBL" id="KAK6727254.1"/>
    </source>
</evidence>
<comment type="caution">
    <text evidence="4">The sequence shown here is derived from an EMBL/GenBank/DDBJ whole genome shotgun (WGS) entry which is preliminary data.</text>
</comment>
<evidence type="ECO:0000256" key="2">
    <source>
        <dbReference type="SAM" id="MobiDB-lite"/>
    </source>
</evidence>
<accession>A0ABR1BLD1</accession>
<dbReference type="PANTHER" id="PTHR36945">
    <property type="entry name" value="HIGH INCIDENCE OF MALES (INCREASED X CHROMOSOME LOSS)-RELATED-RELATED"/>
    <property type="match status" value="1"/>
</dbReference>
<keyword evidence="5" id="KW-1185">Reference proteome</keyword>
<organism evidence="4 5">
    <name type="scientific">Necator americanus</name>
    <name type="common">Human hookworm</name>
    <dbReference type="NCBI Taxonomy" id="51031"/>
    <lineage>
        <taxon>Eukaryota</taxon>
        <taxon>Metazoa</taxon>
        <taxon>Ecdysozoa</taxon>
        <taxon>Nematoda</taxon>
        <taxon>Chromadorea</taxon>
        <taxon>Rhabditida</taxon>
        <taxon>Rhabditina</taxon>
        <taxon>Rhabditomorpha</taxon>
        <taxon>Strongyloidea</taxon>
        <taxon>Ancylostomatidae</taxon>
        <taxon>Bunostominae</taxon>
        <taxon>Necator</taxon>
    </lineage>
</organism>
<protein>
    <recommendedName>
        <fullName evidence="3">C2H2-type domain-containing protein</fullName>
    </recommendedName>
</protein>
<dbReference type="SUPFAM" id="SSF57667">
    <property type="entry name" value="beta-beta-alpha zinc fingers"/>
    <property type="match status" value="1"/>
</dbReference>
<dbReference type="InterPro" id="IPR036236">
    <property type="entry name" value="Znf_C2H2_sf"/>
</dbReference>
<dbReference type="InterPro" id="IPR013087">
    <property type="entry name" value="Znf_C2H2_type"/>
</dbReference>
<keyword evidence="1" id="KW-0479">Metal-binding</keyword>
<sequence length="250" mass="28946">MVESFPRGDLNYRNMVHICIFDATIQEFTDKGVDLVSTLKGLGYEAFVTNVLVPPHNVSNYGDVNDEISSETTYLHGTVARLKRRSSRIAINNEEKSIKGILQKMDAAKHKKGRRGIRSGNRKPSHNGLHKRKEKLGRSENATIKDVAKRRSVRHPTTTIVCNFPGCKTIRLRWSGIRDLKDHVRVHWGKSVLKCQHCDTVLLTTQRYYNHFRKYHEGERKKKMGFLETEQDRNELRGVWEQCFPDVAFR</sequence>
<evidence type="ECO:0000256" key="1">
    <source>
        <dbReference type="PROSITE-ProRule" id="PRU00042"/>
    </source>
</evidence>
<feature type="region of interest" description="Disordered" evidence="2">
    <location>
        <begin position="108"/>
        <end position="150"/>
    </location>
</feature>
<reference evidence="4 5" key="1">
    <citation type="submission" date="2023-08" db="EMBL/GenBank/DDBJ databases">
        <title>A Necator americanus chromosomal reference genome.</title>
        <authorList>
            <person name="Ilik V."/>
            <person name="Petrzelkova K.J."/>
            <person name="Pardy F."/>
            <person name="Fuh T."/>
            <person name="Niatou-Singa F.S."/>
            <person name="Gouil Q."/>
            <person name="Baker L."/>
            <person name="Ritchie M.E."/>
            <person name="Jex A.R."/>
            <person name="Gazzola D."/>
            <person name="Li H."/>
            <person name="Toshio Fujiwara R."/>
            <person name="Zhan B."/>
            <person name="Aroian R.V."/>
            <person name="Pafco B."/>
            <person name="Schwarz E.M."/>
        </authorList>
    </citation>
    <scope>NUCLEOTIDE SEQUENCE [LARGE SCALE GENOMIC DNA]</scope>
    <source>
        <strain evidence="4 5">Aroian</strain>
        <tissue evidence="4">Whole animal</tissue>
    </source>
</reference>
<dbReference type="PANTHER" id="PTHR36945:SF1">
    <property type="entry name" value="ZINC FINGER PROTEIN C02F5.12-RELATED"/>
    <property type="match status" value="1"/>
</dbReference>
<dbReference type="PROSITE" id="PS00028">
    <property type="entry name" value="ZINC_FINGER_C2H2_1"/>
    <property type="match status" value="1"/>
</dbReference>
<feature type="compositionally biased region" description="Basic residues" evidence="2">
    <location>
        <begin position="109"/>
        <end position="135"/>
    </location>
</feature>
<evidence type="ECO:0000313" key="5">
    <source>
        <dbReference type="Proteomes" id="UP001303046"/>
    </source>
</evidence>
<proteinExistence type="predicted"/>
<dbReference type="Gene3D" id="3.30.160.60">
    <property type="entry name" value="Classic Zinc Finger"/>
    <property type="match status" value="1"/>
</dbReference>
<name>A0ABR1BLD1_NECAM</name>
<keyword evidence="1" id="KW-0863">Zinc-finger</keyword>